<dbReference type="InterPro" id="IPR049445">
    <property type="entry name" value="TetR_SbtR-like_C"/>
</dbReference>
<evidence type="ECO:0000313" key="7">
    <source>
        <dbReference type="Proteomes" id="UP000275069"/>
    </source>
</evidence>
<dbReference type="EMBL" id="CP032624">
    <property type="protein sequence ID" value="AYG02443.1"/>
    <property type="molecule type" value="Genomic_DNA"/>
</dbReference>
<evidence type="ECO:0000256" key="4">
    <source>
        <dbReference type="PROSITE-ProRule" id="PRU00335"/>
    </source>
</evidence>
<dbReference type="Pfam" id="PF21597">
    <property type="entry name" value="TetR_C_43"/>
    <property type="match status" value="1"/>
</dbReference>
<keyword evidence="7" id="KW-1185">Reference proteome</keyword>
<dbReference type="RefSeq" id="WP_120787977.1">
    <property type="nucleotide sequence ID" value="NZ_CP032624.1"/>
</dbReference>
<dbReference type="AlphaFoldDB" id="A0A387BEV8"/>
<dbReference type="InterPro" id="IPR001647">
    <property type="entry name" value="HTH_TetR"/>
</dbReference>
<evidence type="ECO:0000256" key="3">
    <source>
        <dbReference type="ARBA" id="ARBA00023163"/>
    </source>
</evidence>
<dbReference type="GO" id="GO:0003700">
    <property type="term" value="F:DNA-binding transcription factor activity"/>
    <property type="evidence" value="ECO:0007669"/>
    <property type="project" value="TreeGrafter"/>
</dbReference>
<organism evidence="6 7">
    <name type="scientific">Gryllotalpicola protaetiae</name>
    <dbReference type="NCBI Taxonomy" id="2419771"/>
    <lineage>
        <taxon>Bacteria</taxon>
        <taxon>Bacillati</taxon>
        <taxon>Actinomycetota</taxon>
        <taxon>Actinomycetes</taxon>
        <taxon>Micrococcales</taxon>
        <taxon>Microbacteriaceae</taxon>
        <taxon>Gryllotalpicola</taxon>
    </lineage>
</organism>
<dbReference type="PROSITE" id="PS50977">
    <property type="entry name" value="HTH_TETR_2"/>
    <property type="match status" value="1"/>
</dbReference>
<dbReference type="Pfam" id="PF00440">
    <property type="entry name" value="TetR_N"/>
    <property type="match status" value="1"/>
</dbReference>
<dbReference type="PANTHER" id="PTHR30055:SF234">
    <property type="entry name" value="HTH-TYPE TRANSCRIPTIONAL REGULATOR BETI"/>
    <property type="match status" value="1"/>
</dbReference>
<dbReference type="InterPro" id="IPR023772">
    <property type="entry name" value="DNA-bd_HTH_TetR-type_CS"/>
</dbReference>
<dbReference type="InterPro" id="IPR050109">
    <property type="entry name" value="HTH-type_TetR-like_transc_reg"/>
</dbReference>
<dbReference type="GO" id="GO:0000976">
    <property type="term" value="F:transcription cis-regulatory region binding"/>
    <property type="evidence" value="ECO:0007669"/>
    <property type="project" value="TreeGrafter"/>
</dbReference>
<dbReference type="KEGG" id="gry:D7I44_02090"/>
<dbReference type="SUPFAM" id="SSF48498">
    <property type="entry name" value="Tetracyclin repressor-like, C-terminal domain"/>
    <property type="match status" value="1"/>
</dbReference>
<dbReference type="Gene3D" id="1.10.357.10">
    <property type="entry name" value="Tetracycline Repressor, domain 2"/>
    <property type="match status" value="1"/>
</dbReference>
<dbReference type="OrthoDB" id="3192968at2"/>
<name>A0A387BEV8_9MICO</name>
<evidence type="ECO:0000256" key="2">
    <source>
        <dbReference type="ARBA" id="ARBA00023125"/>
    </source>
</evidence>
<evidence type="ECO:0000256" key="1">
    <source>
        <dbReference type="ARBA" id="ARBA00023015"/>
    </source>
</evidence>
<dbReference type="PRINTS" id="PR00455">
    <property type="entry name" value="HTHTETR"/>
</dbReference>
<sequence>MTHLLRADAQDNRDRALEAARSLFAERGIAAVTMRDIARRADIGPATLYRRFPSKQSLVDHAFAEETAACRRIVLDGAADDDAWRGFCTVIMELCALGVRNQGFTDAFTADRGDPASLAAHRAELLRALGGLARRAQRQGRLRADFTIDDVVLILRAGRGLSTVPLADRAAAAHRFASLAIDALGIGPAATG</sequence>
<dbReference type="PROSITE" id="PS01081">
    <property type="entry name" value="HTH_TETR_1"/>
    <property type="match status" value="1"/>
</dbReference>
<accession>A0A387BEV8</accession>
<dbReference type="PANTHER" id="PTHR30055">
    <property type="entry name" value="HTH-TYPE TRANSCRIPTIONAL REGULATOR RUTR"/>
    <property type="match status" value="1"/>
</dbReference>
<dbReference type="SUPFAM" id="SSF46689">
    <property type="entry name" value="Homeodomain-like"/>
    <property type="match status" value="1"/>
</dbReference>
<keyword evidence="3" id="KW-0804">Transcription</keyword>
<evidence type="ECO:0000259" key="5">
    <source>
        <dbReference type="PROSITE" id="PS50977"/>
    </source>
</evidence>
<dbReference type="InterPro" id="IPR009057">
    <property type="entry name" value="Homeodomain-like_sf"/>
</dbReference>
<dbReference type="InterPro" id="IPR036271">
    <property type="entry name" value="Tet_transcr_reg_TetR-rel_C_sf"/>
</dbReference>
<feature type="domain" description="HTH tetR-type" evidence="5">
    <location>
        <begin position="10"/>
        <end position="70"/>
    </location>
</feature>
<proteinExistence type="predicted"/>
<keyword evidence="1" id="KW-0805">Transcription regulation</keyword>
<gene>
    <name evidence="6" type="ORF">D7I44_02090</name>
</gene>
<protein>
    <submittedName>
        <fullName evidence="6">TetR/AcrR family transcriptional regulator</fullName>
    </submittedName>
</protein>
<reference evidence="6 7" key="1">
    <citation type="submission" date="2018-09" db="EMBL/GenBank/DDBJ databases">
        <title>Genome sequencing of strain 2DFW10M-5.</title>
        <authorList>
            <person name="Heo J."/>
            <person name="Kim S.-J."/>
            <person name="Kwon S.-W."/>
        </authorList>
    </citation>
    <scope>NUCLEOTIDE SEQUENCE [LARGE SCALE GENOMIC DNA]</scope>
    <source>
        <strain evidence="6 7">2DFW10M-5</strain>
    </source>
</reference>
<feature type="DNA-binding region" description="H-T-H motif" evidence="4">
    <location>
        <begin position="33"/>
        <end position="52"/>
    </location>
</feature>
<evidence type="ECO:0000313" key="6">
    <source>
        <dbReference type="EMBL" id="AYG02443.1"/>
    </source>
</evidence>
<dbReference type="Proteomes" id="UP000275069">
    <property type="component" value="Chromosome"/>
</dbReference>
<keyword evidence="2 4" id="KW-0238">DNA-binding</keyword>